<feature type="region of interest" description="Disordered" evidence="1">
    <location>
        <begin position="65"/>
        <end position="85"/>
    </location>
</feature>
<feature type="compositionally biased region" description="Acidic residues" evidence="1">
    <location>
        <begin position="317"/>
        <end position="337"/>
    </location>
</feature>
<evidence type="ECO:0000256" key="1">
    <source>
        <dbReference type="SAM" id="MobiDB-lite"/>
    </source>
</evidence>
<keyword evidence="2" id="KW-0732">Signal</keyword>
<comment type="caution">
    <text evidence="3">The sequence shown here is derived from an EMBL/GenBank/DDBJ whole genome shotgun (WGS) entry which is preliminary data.</text>
</comment>
<name>A0AAN6M884_9PLEO</name>
<feature type="region of interest" description="Disordered" evidence="1">
    <location>
        <begin position="156"/>
        <end position="180"/>
    </location>
</feature>
<dbReference type="EMBL" id="WVTA01000002">
    <property type="protein sequence ID" value="KAK3216389.1"/>
    <property type="molecule type" value="Genomic_DNA"/>
</dbReference>
<keyword evidence="4" id="KW-1185">Reference proteome</keyword>
<feature type="compositionally biased region" description="Low complexity" evidence="1">
    <location>
        <begin position="307"/>
        <end position="316"/>
    </location>
</feature>
<feature type="region of interest" description="Disordered" evidence="1">
    <location>
        <begin position="303"/>
        <end position="337"/>
    </location>
</feature>
<gene>
    <name evidence="3" type="ORF">GRF29_8g3158113</name>
</gene>
<evidence type="ECO:0000313" key="3">
    <source>
        <dbReference type="EMBL" id="KAK3216389.1"/>
    </source>
</evidence>
<feature type="compositionally biased region" description="Pro residues" evidence="1">
    <location>
        <begin position="164"/>
        <end position="174"/>
    </location>
</feature>
<feature type="region of interest" description="Disordered" evidence="1">
    <location>
        <begin position="106"/>
        <end position="140"/>
    </location>
</feature>
<feature type="chain" id="PRO_5042813999" evidence="2">
    <location>
        <begin position="25"/>
        <end position="337"/>
    </location>
</feature>
<evidence type="ECO:0000313" key="4">
    <source>
        <dbReference type="Proteomes" id="UP001280581"/>
    </source>
</evidence>
<accession>A0AAN6M884</accession>
<feature type="signal peptide" evidence="2">
    <location>
        <begin position="1"/>
        <end position="24"/>
    </location>
</feature>
<sequence length="337" mass="37542">MSHWSSDPGRLWLPFLILADVAAAAQPLGTETQREEMMGSDNIENAATPQNAEVLSIGENVNIDNASNVDSVQPPAAAEVQDDPRVAEEPVLPAVEAPRPQMLEATRSGEEGAMSSNRAPLTRSSPSSSSSEEVTILRSQQVARLRPASLNINRNWERVASSPHPSPRVSPRAPPRAAQPRKHLADYAAAYTPAQKSYYWYAPAARHPGFFNMTREEFKELRRRIKAEFGNELGSRAYHFAQKPSATDPAFIRVKGFLENVKTGYIRNIPNYHEPQNLDDLLWWQMRHITREKRKAIRAQELRARQAGRARTGVAEAEAEGGAEGGEMEEVEDEEEE</sequence>
<reference evidence="3 4" key="1">
    <citation type="submission" date="2021-02" db="EMBL/GenBank/DDBJ databases">
        <title>Genome assembly of Pseudopithomyces chartarum.</title>
        <authorList>
            <person name="Jauregui R."/>
            <person name="Singh J."/>
            <person name="Voisey C."/>
        </authorList>
    </citation>
    <scope>NUCLEOTIDE SEQUENCE [LARGE SCALE GENOMIC DNA]</scope>
    <source>
        <strain evidence="3 4">AGR01</strain>
    </source>
</reference>
<dbReference type="AlphaFoldDB" id="A0AAN6M884"/>
<protein>
    <submittedName>
        <fullName evidence="3">Uncharacterized protein</fullName>
    </submittedName>
</protein>
<organism evidence="3 4">
    <name type="scientific">Pseudopithomyces chartarum</name>
    <dbReference type="NCBI Taxonomy" id="1892770"/>
    <lineage>
        <taxon>Eukaryota</taxon>
        <taxon>Fungi</taxon>
        <taxon>Dikarya</taxon>
        <taxon>Ascomycota</taxon>
        <taxon>Pezizomycotina</taxon>
        <taxon>Dothideomycetes</taxon>
        <taxon>Pleosporomycetidae</taxon>
        <taxon>Pleosporales</taxon>
        <taxon>Massarineae</taxon>
        <taxon>Didymosphaeriaceae</taxon>
        <taxon>Pseudopithomyces</taxon>
    </lineage>
</organism>
<evidence type="ECO:0000256" key="2">
    <source>
        <dbReference type="SAM" id="SignalP"/>
    </source>
</evidence>
<dbReference type="Proteomes" id="UP001280581">
    <property type="component" value="Unassembled WGS sequence"/>
</dbReference>
<proteinExistence type="predicted"/>
<feature type="compositionally biased region" description="Polar residues" evidence="1">
    <location>
        <begin position="114"/>
        <end position="123"/>
    </location>
</feature>